<dbReference type="AlphaFoldDB" id="A0A6C0K8U7"/>
<protein>
    <submittedName>
        <fullName evidence="1">Uncharacterized protein</fullName>
    </submittedName>
</protein>
<reference evidence="1" key="1">
    <citation type="journal article" date="2020" name="Nature">
        <title>Giant virus diversity and host interactions through global metagenomics.</title>
        <authorList>
            <person name="Schulz F."/>
            <person name="Roux S."/>
            <person name="Paez-Espino D."/>
            <person name="Jungbluth S."/>
            <person name="Walsh D.A."/>
            <person name="Denef V.J."/>
            <person name="McMahon K.D."/>
            <person name="Konstantinidis K.T."/>
            <person name="Eloe-Fadrosh E.A."/>
            <person name="Kyrpides N.C."/>
            <person name="Woyke T."/>
        </authorList>
    </citation>
    <scope>NUCLEOTIDE SEQUENCE</scope>
    <source>
        <strain evidence="1">GVMAG-S-1102113-118</strain>
    </source>
</reference>
<sequence>MAHKALMVMRLECIMFEPPQFNSHGSPYELMKYVCGHEAQNMIFTCGMLSMLYHQGKRGSMRYAKYLRATKCVMRYTRWPAAVKHYILWNYRRRTGSDNEALTEDLDDLIRILRCERHRRCIRTTGRALRSVLVLEKLVPRDVAMLIAEF</sequence>
<dbReference type="EMBL" id="MN740841">
    <property type="protein sequence ID" value="QHU14472.1"/>
    <property type="molecule type" value="Genomic_DNA"/>
</dbReference>
<name>A0A6C0K8U7_9ZZZZ</name>
<accession>A0A6C0K8U7</accession>
<proteinExistence type="predicted"/>
<evidence type="ECO:0000313" key="1">
    <source>
        <dbReference type="EMBL" id="QHU14472.1"/>
    </source>
</evidence>
<organism evidence="1">
    <name type="scientific">viral metagenome</name>
    <dbReference type="NCBI Taxonomy" id="1070528"/>
    <lineage>
        <taxon>unclassified sequences</taxon>
        <taxon>metagenomes</taxon>
        <taxon>organismal metagenomes</taxon>
    </lineage>
</organism>